<dbReference type="AlphaFoldDB" id="A0A183K839"/>
<proteinExistence type="predicted"/>
<dbReference type="WBParaSite" id="SCUD_0001116801-mRNA-1">
    <property type="protein sequence ID" value="SCUD_0001116801-mRNA-1"/>
    <property type="gene ID" value="SCUD_0001116801"/>
</dbReference>
<dbReference type="Proteomes" id="UP000279833">
    <property type="component" value="Unassembled WGS sequence"/>
</dbReference>
<evidence type="ECO:0000313" key="2">
    <source>
        <dbReference type="EMBL" id="VDP43370.1"/>
    </source>
</evidence>
<feature type="compositionally biased region" description="Polar residues" evidence="1">
    <location>
        <begin position="159"/>
        <end position="168"/>
    </location>
</feature>
<feature type="region of interest" description="Disordered" evidence="1">
    <location>
        <begin position="34"/>
        <end position="101"/>
    </location>
</feature>
<name>A0A183K839_9TREM</name>
<keyword evidence="3" id="KW-1185">Reference proteome</keyword>
<feature type="compositionally biased region" description="Polar residues" evidence="1">
    <location>
        <begin position="176"/>
        <end position="191"/>
    </location>
</feature>
<feature type="compositionally biased region" description="Basic and acidic residues" evidence="1">
    <location>
        <begin position="65"/>
        <end position="101"/>
    </location>
</feature>
<evidence type="ECO:0000256" key="1">
    <source>
        <dbReference type="SAM" id="MobiDB-lite"/>
    </source>
</evidence>
<gene>
    <name evidence="2" type="ORF">SCUD_LOCUS11168</name>
</gene>
<feature type="compositionally biased region" description="Basic and acidic residues" evidence="1">
    <location>
        <begin position="45"/>
        <end position="57"/>
    </location>
</feature>
<dbReference type="STRING" id="6186.A0A183K839"/>
<organism evidence="4">
    <name type="scientific">Schistosoma curassoni</name>
    <dbReference type="NCBI Taxonomy" id="6186"/>
    <lineage>
        <taxon>Eukaryota</taxon>
        <taxon>Metazoa</taxon>
        <taxon>Spiralia</taxon>
        <taxon>Lophotrochozoa</taxon>
        <taxon>Platyhelminthes</taxon>
        <taxon>Trematoda</taxon>
        <taxon>Digenea</taxon>
        <taxon>Strigeidida</taxon>
        <taxon>Schistosomatoidea</taxon>
        <taxon>Schistosomatidae</taxon>
        <taxon>Schistosoma</taxon>
    </lineage>
</organism>
<reference evidence="4" key="1">
    <citation type="submission" date="2016-06" db="UniProtKB">
        <authorList>
            <consortium name="WormBaseParasite"/>
        </authorList>
    </citation>
    <scope>IDENTIFICATION</scope>
</reference>
<protein>
    <submittedName>
        <fullName evidence="4">RAD21 protein</fullName>
    </submittedName>
</protein>
<reference evidence="2 3" key="2">
    <citation type="submission" date="2018-11" db="EMBL/GenBank/DDBJ databases">
        <authorList>
            <consortium name="Pathogen Informatics"/>
        </authorList>
    </citation>
    <scope>NUCLEOTIDE SEQUENCE [LARGE SCALE GENOMIC DNA]</scope>
    <source>
        <strain evidence="2">Dakar</strain>
        <strain evidence="3">Dakar, Senegal</strain>
    </source>
</reference>
<feature type="compositionally biased region" description="Basic and acidic residues" evidence="1">
    <location>
        <begin position="341"/>
        <end position="355"/>
    </location>
</feature>
<sequence>LFQPIVRPNIIVRNYGPELLSDIRTVASKFREEDGELVLSDNENQDEKPGESPDRSNSRKSRRKQTFERRNIKKVREDGLSEEAKAAQKAEMERRQRLFSKDKGEQVKFSNIDFLLNDSSSSPDFLKCSDANFQSELQETGSFVKKEGKYDSDAEECNSVDSQRSSFETVEKGAKQTVSNSLTNGGKQSPGNELDQKRAVSSASAALFGSTWSDLQSFRMGQSQDDPILLGDSDDDQHADSGIIEVSDGEDEPEIEVEAEICEIQDAENLADIDGKIIINTSRDQDEEPEIVLCPQMARVIKPHQNWQAEFELWLPTDLSSCAANKKSKFFQRFSIPKPTTESKQHPPSSDRADSSADPNVPLVDSKETDANMDDQMLWSSMFENDKSESQSKVEDVSHNESFYGEPNDSEYSFVNSGSCLRPFKLFVVRDTVKTMSQRHQIFIQRFWILALSLLSVMKVIELKIVRRQFLKL</sequence>
<evidence type="ECO:0000313" key="4">
    <source>
        <dbReference type="WBParaSite" id="SCUD_0001116801-mRNA-1"/>
    </source>
</evidence>
<feature type="region of interest" description="Disordered" evidence="1">
    <location>
        <begin position="146"/>
        <end position="198"/>
    </location>
</feature>
<dbReference type="EMBL" id="UZAK01034236">
    <property type="protein sequence ID" value="VDP43370.1"/>
    <property type="molecule type" value="Genomic_DNA"/>
</dbReference>
<accession>A0A183K839</accession>
<feature type="region of interest" description="Disordered" evidence="1">
    <location>
        <begin position="335"/>
        <end position="368"/>
    </location>
</feature>
<evidence type="ECO:0000313" key="3">
    <source>
        <dbReference type="Proteomes" id="UP000279833"/>
    </source>
</evidence>